<sequence length="144" mass="16034">MEARALFGDAFECLLPVNVIDASTMRQIPDNQEVFVHPSTNQSVCVDILEYVNADSVEHAARLHFEEIGNANETTDMSVDSVRTILPPYADAHCSSVARLTGRQVVRKFNQNVDDAVRICMALYRYAVHQADVLVLVNDPISDK</sequence>
<name>A0A8E0VE79_9TREM</name>
<dbReference type="PANTHER" id="PTHR15837:SF0">
    <property type="entry name" value="RAN GUANINE NUCLEOTIDE RELEASE FACTOR"/>
    <property type="match status" value="1"/>
</dbReference>
<keyword evidence="2" id="KW-0813">Transport</keyword>
<comment type="similarity">
    <text evidence="1">Belongs to the MOG1 family.</text>
</comment>
<gene>
    <name evidence="4" type="ORF">FBUS_09552</name>
</gene>
<dbReference type="InterPro" id="IPR007681">
    <property type="entry name" value="Mog1"/>
</dbReference>
<dbReference type="Gene3D" id="3.40.1000.10">
    <property type="entry name" value="Mog1/PsbP, alpha/beta/alpha sandwich"/>
    <property type="match status" value="1"/>
</dbReference>
<evidence type="ECO:0000313" key="4">
    <source>
        <dbReference type="EMBL" id="KAA0188177.1"/>
    </source>
</evidence>
<protein>
    <submittedName>
        <fullName evidence="4">Ran guanine nucleotide release factor</fullName>
    </submittedName>
</protein>
<accession>A0A8E0VE79</accession>
<evidence type="ECO:0000256" key="2">
    <source>
        <dbReference type="ARBA" id="ARBA00022448"/>
    </source>
</evidence>
<dbReference type="OrthoDB" id="10255285at2759"/>
<evidence type="ECO:0000256" key="3">
    <source>
        <dbReference type="ARBA" id="ARBA00022927"/>
    </source>
</evidence>
<dbReference type="SUPFAM" id="SSF55724">
    <property type="entry name" value="Mog1p/PsbP-like"/>
    <property type="match status" value="1"/>
</dbReference>
<dbReference type="InterPro" id="IPR016123">
    <property type="entry name" value="Mog1/PsbP_a/b/a-sand"/>
</dbReference>
<reference evidence="4" key="1">
    <citation type="submission" date="2019-05" db="EMBL/GenBank/DDBJ databases">
        <title>Annotation for the trematode Fasciolopsis buski.</title>
        <authorList>
            <person name="Choi Y.-J."/>
        </authorList>
    </citation>
    <scope>NUCLEOTIDE SEQUENCE</scope>
    <source>
        <strain evidence="4">HT</strain>
        <tissue evidence="4">Whole worm</tissue>
    </source>
</reference>
<keyword evidence="3" id="KW-0653">Protein transport</keyword>
<organism evidence="4 5">
    <name type="scientific">Fasciolopsis buskii</name>
    <dbReference type="NCBI Taxonomy" id="27845"/>
    <lineage>
        <taxon>Eukaryota</taxon>
        <taxon>Metazoa</taxon>
        <taxon>Spiralia</taxon>
        <taxon>Lophotrochozoa</taxon>
        <taxon>Platyhelminthes</taxon>
        <taxon>Trematoda</taxon>
        <taxon>Digenea</taxon>
        <taxon>Plagiorchiida</taxon>
        <taxon>Echinostomata</taxon>
        <taxon>Echinostomatoidea</taxon>
        <taxon>Fasciolidae</taxon>
        <taxon>Fasciolopsis</taxon>
    </lineage>
</organism>
<evidence type="ECO:0000313" key="5">
    <source>
        <dbReference type="Proteomes" id="UP000728185"/>
    </source>
</evidence>
<dbReference type="GO" id="GO:0006606">
    <property type="term" value="P:protein import into nucleus"/>
    <property type="evidence" value="ECO:0007669"/>
    <property type="project" value="TreeGrafter"/>
</dbReference>
<dbReference type="GO" id="GO:0031267">
    <property type="term" value="F:small GTPase binding"/>
    <property type="evidence" value="ECO:0007669"/>
    <property type="project" value="TreeGrafter"/>
</dbReference>
<dbReference type="GO" id="GO:0005634">
    <property type="term" value="C:nucleus"/>
    <property type="evidence" value="ECO:0007669"/>
    <property type="project" value="TreeGrafter"/>
</dbReference>
<comment type="caution">
    <text evidence="4">The sequence shown here is derived from an EMBL/GenBank/DDBJ whole genome shotgun (WGS) entry which is preliminary data.</text>
</comment>
<dbReference type="PANTHER" id="PTHR15837">
    <property type="entry name" value="RAN GUANINE NUCLEOTIDE RELEASE FACTOR"/>
    <property type="match status" value="1"/>
</dbReference>
<dbReference type="GO" id="GO:0005085">
    <property type="term" value="F:guanyl-nucleotide exchange factor activity"/>
    <property type="evidence" value="ECO:0007669"/>
    <property type="project" value="TreeGrafter"/>
</dbReference>
<keyword evidence="5" id="KW-1185">Reference proteome</keyword>
<dbReference type="Pfam" id="PF04603">
    <property type="entry name" value="Mog1"/>
    <property type="match status" value="1"/>
</dbReference>
<evidence type="ECO:0000256" key="1">
    <source>
        <dbReference type="ARBA" id="ARBA00010307"/>
    </source>
</evidence>
<dbReference type="EMBL" id="LUCM01008578">
    <property type="protein sequence ID" value="KAA0188177.1"/>
    <property type="molecule type" value="Genomic_DNA"/>
</dbReference>
<dbReference type="Proteomes" id="UP000728185">
    <property type="component" value="Unassembled WGS sequence"/>
</dbReference>
<proteinExistence type="inferred from homology"/>
<dbReference type="AlphaFoldDB" id="A0A8E0VE79"/>